<dbReference type="Gene3D" id="6.10.140.640">
    <property type="match status" value="1"/>
</dbReference>
<dbReference type="InterPro" id="IPR041511">
    <property type="entry name" value="DBD_HTH"/>
</dbReference>
<feature type="domain" description="HTH cro/C1-type" evidence="1">
    <location>
        <begin position="20"/>
        <end position="74"/>
    </location>
</feature>
<dbReference type="EMBL" id="CACRUA010000030">
    <property type="protein sequence ID" value="VYU57479.1"/>
    <property type="molecule type" value="Genomic_DNA"/>
</dbReference>
<dbReference type="AlphaFoldDB" id="A0A6N3G135"/>
<sequence>MNMAKRPVQKIDFSPYGAAIKTARKGQKESRNKVGDEMYLSPRYLANIENNGQHPSLQIFFELMSRYHISVDQFLFGNTADGKSTARRQLDALADELTDREIGIIIATVQAVLDAREKGE</sequence>
<evidence type="ECO:0000313" key="2">
    <source>
        <dbReference type="EMBL" id="VYU57479.1"/>
    </source>
</evidence>
<dbReference type="SUPFAM" id="SSF47413">
    <property type="entry name" value="lambda repressor-like DNA-binding domains"/>
    <property type="match status" value="1"/>
</dbReference>
<proteinExistence type="predicted"/>
<reference evidence="2" key="1">
    <citation type="submission" date="2019-11" db="EMBL/GenBank/DDBJ databases">
        <authorList>
            <person name="Feng L."/>
        </authorList>
    </citation>
    <scope>NUCLEOTIDE SEQUENCE</scope>
    <source>
        <strain evidence="2">CsymbiosumLFYP84</strain>
    </source>
</reference>
<dbReference type="Pfam" id="PF01381">
    <property type="entry name" value="HTH_3"/>
    <property type="match status" value="1"/>
</dbReference>
<dbReference type="CDD" id="cd00093">
    <property type="entry name" value="HTH_XRE"/>
    <property type="match status" value="1"/>
</dbReference>
<dbReference type="InterPro" id="IPR001387">
    <property type="entry name" value="Cro/C1-type_HTH"/>
</dbReference>
<dbReference type="Pfam" id="PF18430">
    <property type="entry name" value="DBD_HTH"/>
    <property type="match status" value="1"/>
</dbReference>
<dbReference type="PROSITE" id="PS50943">
    <property type="entry name" value="HTH_CROC1"/>
    <property type="match status" value="1"/>
</dbReference>
<name>A0A6N3G135_CLOSY</name>
<organism evidence="2">
    <name type="scientific">Clostridium symbiosum</name>
    <name type="common">Bacteroides symbiosus</name>
    <dbReference type="NCBI Taxonomy" id="1512"/>
    <lineage>
        <taxon>Bacteria</taxon>
        <taxon>Bacillati</taxon>
        <taxon>Bacillota</taxon>
        <taxon>Clostridia</taxon>
        <taxon>Lachnospirales</taxon>
        <taxon>Lachnospiraceae</taxon>
        <taxon>Otoolea</taxon>
    </lineage>
</organism>
<protein>
    <recommendedName>
        <fullName evidence="1">HTH cro/C1-type domain-containing protein</fullName>
    </recommendedName>
</protein>
<dbReference type="GO" id="GO:0003677">
    <property type="term" value="F:DNA binding"/>
    <property type="evidence" value="ECO:0007669"/>
    <property type="project" value="InterPro"/>
</dbReference>
<evidence type="ECO:0000259" key="1">
    <source>
        <dbReference type="PROSITE" id="PS50943"/>
    </source>
</evidence>
<dbReference type="InterPro" id="IPR010982">
    <property type="entry name" value="Lambda_DNA-bd_dom_sf"/>
</dbReference>
<accession>A0A6N3G135</accession>
<gene>
    <name evidence="2" type="ORF">CSLFYP84_02774</name>
</gene>
<dbReference type="Gene3D" id="1.10.260.40">
    <property type="entry name" value="lambda repressor-like DNA-binding domains"/>
    <property type="match status" value="1"/>
</dbReference>